<dbReference type="RefSeq" id="WP_380624856.1">
    <property type="nucleotide sequence ID" value="NZ_JBHSDK010000048.1"/>
</dbReference>
<dbReference type="Gene3D" id="1.10.10.10">
    <property type="entry name" value="Winged helix-like DNA-binding domain superfamily/Winged helix DNA-binding domain"/>
    <property type="match status" value="1"/>
</dbReference>
<dbReference type="SUPFAM" id="SSF46785">
    <property type="entry name" value="Winged helix' DNA-binding domain"/>
    <property type="match status" value="1"/>
</dbReference>
<organism evidence="2 3">
    <name type="scientific">Salininema proteolyticum</name>
    <dbReference type="NCBI Taxonomy" id="1607685"/>
    <lineage>
        <taxon>Bacteria</taxon>
        <taxon>Bacillati</taxon>
        <taxon>Actinomycetota</taxon>
        <taxon>Actinomycetes</taxon>
        <taxon>Glycomycetales</taxon>
        <taxon>Glycomycetaceae</taxon>
        <taxon>Salininema</taxon>
    </lineage>
</organism>
<feature type="region of interest" description="Disordered" evidence="1">
    <location>
        <begin position="331"/>
        <end position="356"/>
    </location>
</feature>
<evidence type="ECO:0000313" key="3">
    <source>
        <dbReference type="Proteomes" id="UP001595823"/>
    </source>
</evidence>
<feature type="region of interest" description="Disordered" evidence="1">
    <location>
        <begin position="134"/>
        <end position="219"/>
    </location>
</feature>
<gene>
    <name evidence="2" type="ORF">ACFPET_20865</name>
</gene>
<dbReference type="EMBL" id="JBHSDK010000048">
    <property type="protein sequence ID" value="MFC4337652.1"/>
    <property type="molecule type" value="Genomic_DNA"/>
</dbReference>
<dbReference type="InterPro" id="IPR036390">
    <property type="entry name" value="WH_DNA-bd_sf"/>
</dbReference>
<dbReference type="InterPro" id="IPR036388">
    <property type="entry name" value="WH-like_DNA-bd_sf"/>
</dbReference>
<proteinExistence type="predicted"/>
<comment type="caution">
    <text evidence="2">The sequence shown here is derived from an EMBL/GenBank/DDBJ whole genome shotgun (WGS) entry which is preliminary data.</text>
</comment>
<protein>
    <submittedName>
        <fullName evidence="2">Helix-turn-helix domain-containing protein</fullName>
    </submittedName>
</protein>
<evidence type="ECO:0000313" key="2">
    <source>
        <dbReference type="EMBL" id="MFC4337652.1"/>
    </source>
</evidence>
<dbReference type="Pfam" id="PF13730">
    <property type="entry name" value="HTH_36"/>
    <property type="match status" value="1"/>
</dbReference>
<keyword evidence="3" id="KW-1185">Reference proteome</keyword>
<sequence length="356" mass="39659">MKKAPRPSVAKRIPGRLHQIKLVAQCAARKEFKRIMRPDLISACRDRVLKSREKVVLLILATFADNGSTTPRLLVTTLAELSGFSKRTVQRALNGLAGEGLVQRHSAYRRPNSFTISIDSPVSAPPVVAPAEVGDAQALMEPERVPVSQRPTDEPVREPDAASIEHDVTVRRLQLDPEPQPTPNAGPQALKEQSSNSETAPNQKPSSATTQEPGSEPEIEVDEGALAEALQTVGEFWEIHGRGRRFIRDHVARLVAAGWDSDAICRWLGPRTEDVRNPFGVIKHRLDRLRNLEPPFKDGSLPQRRHRCWTCNTPTDNDTRYCDVCTAEQAKPRTKNRSWRDIAEEEGATIPERPKS</sequence>
<feature type="compositionally biased region" description="Polar residues" evidence="1">
    <location>
        <begin position="191"/>
        <end position="213"/>
    </location>
</feature>
<accession>A0ABV8U4T5</accession>
<dbReference type="Proteomes" id="UP001595823">
    <property type="component" value="Unassembled WGS sequence"/>
</dbReference>
<reference evidence="3" key="1">
    <citation type="journal article" date="2019" name="Int. J. Syst. Evol. Microbiol.">
        <title>The Global Catalogue of Microorganisms (GCM) 10K type strain sequencing project: providing services to taxonomists for standard genome sequencing and annotation.</title>
        <authorList>
            <consortium name="The Broad Institute Genomics Platform"/>
            <consortium name="The Broad Institute Genome Sequencing Center for Infectious Disease"/>
            <person name="Wu L."/>
            <person name="Ma J."/>
        </authorList>
    </citation>
    <scope>NUCLEOTIDE SEQUENCE [LARGE SCALE GENOMIC DNA]</scope>
    <source>
        <strain evidence="3">IBRC-M 10908</strain>
    </source>
</reference>
<feature type="compositionally biased region" description="Basic and acidic residues" evidence="1">
    <location>
        <begin position="151"/>
        <end position="175"/>
    </location>
</feature>
<evidence type="ECO:0000256" key="1">
    <source>
        <dbReference type="SAM" id="MobiDB-lite"/>
    </source>
</evidence>
<name>A0ABV8U4T5_9ACTN</name>